<accession>A0AB36TDT9</accession>
<sequence>MEEIVCDYDAFRQAAFEFRRNPTPENAQKVVDRYTGRYLDDMEALWAESTRLSCEDIFLQAAETLLESYRESGERTKIMELLHRCTGLSCHSHRVDVVRVDAEKEGKKKKNKTL</sequence>
<gene>
    <name evidence="1" type="ORF">M972_11852</name>
</gene>
<dbReference type="AlphaFoldDB" id="A0AB36TDT9"/>
<comment type="caution">
    <text evidence="1">The sequence shown here is derived from an EMBL/GenBank/DDBJ whole genome shotgun (WGS) entry which is preliminary data.</text>
</comment>
<reference evidence="1 2" key="1">
    <citation type="submission" date="2017-09" db="EMBL/GenBank/DDBJ databases">
        <title>Evaluation of Pacific Biosciences Sequencing Technology to Finishing C. thermocellum Genome Sequences.</title>
        <authorList>
            <person name="Brown S."/>
        </authorList>
    </citation>
    <scope>NUCLEOTIDE SEQUENCE [LARGE SCALE GENOMIC DNA]</scope>
    <source>
        <strain evidence="1 2">AD2</strain>
    </source>
</reference>
<protein>
    <submittedName>
        <fullName evidence="1">Uncharacterized protein</fullName>
    </submittedName>
</protein>
<dbReference type="Proteomes" id="UP000223596">
    <property type="component" value="Unassembled WGS sequence"/>
</dbReference>
<dbReference type="RefSeq" id="WP_003519190.1">
    <property type="nucleotide sequence ID" value="NZ_CP013828.1"/>
</dbReference>
<organism evidence="1 2">
    <name type="scientific">Acetivibrio thermocellus AD2</name>
    <dbReference type="NCBI Taxonomy" id="1138384"/>
    <lineage>
        <taxon>Bacteria</taxon>
        <taxon>Bacillati</taxon>
        <taxon>Bacillota</taxon>
        <taxon>Clostridia</taxon>
        <taxon>Eubacteriales</taxon>
        <taxon>Oscillospiraceae</taxon>
        <taxon>Acetivibrio</taxon>
    </lineage>
</organism>
<dbReference type="EMBL" id="PDBW01000001">
    <property type="protein sequence ID" value="PFH02089.1"/>
    <property type="molecule type" value="Genomic_DNA"/>
</dbReference>
<name>A0AB36TDT9_ACETH</name>
<evidence type="ECO:0000313" key="2">
    <source>
        <dbReference type="Proteomes" id="UP000223596"/>
    </source>
</evidence>
<proteinExistence type="predicted"/>
<dbReference type="GeneID" id="35805300"/>
<evidence type="ECO:0000313" key="1">
    <source>
        <dbReference type="EMBL" id="PFH02089.1"/>
    </source>
</evidence>